<keyword evidence="1" id="KW-0732">Signal</keyword>
<sequence length="245" mass="26648">MKRNLLLISFLALFAAGAAAQSSGHYDYTKEFIWGINKNTNGGLIGGFIMKFSSAISETQFQTIGFEIMNVKHPKEHRRTSAAGNPFIYGKSNYLYAIRGQYGRDFILFKKAPQQGVQINASIAVGPTIGIVAPYYVKVGDSQTAVPFGYDPKTTGSATPLLYSYQTITGTGHLFQGLGESKIKPGLNLKASLTFEMGAFKSNVTGFEIGGLVEAYAGTIELMPEEDNNAVFLSAFITLFYGQRK</sequence>
<feature type="signal peptide" evidence="1">
    <location>
        <begin position="1"/>
        <end position="20"/>
    </location>
</feature>
<organism evidence="2 3">
    <name type="scientific">Reichenbachiella faecimaris</name>
    <dbReference type="NCBI Taxonomy" id="692418"/>
    <lineage>
        <taxon>Bacteria</taxon>
        <taxon>Pseudomonadati</taxon>
        <taxon>Bacteroidota</taxon>
        <taxon>Cytophagia</taxon>
        <taxon>Cytophagales</taxon>
        <taxon>Reichenbachiellaceae</taxon>
        <taxon>Reichenbachiella</taxon>
    </lineage>
</organism>
<proteinExistence type="predicted"/>
<evidence type="ECO:0008006" key="4">
    <source>
        <dbReference type="Google" id="ProtNLM"/>
    </source>
</evidence>
<keyword evidence="3" id="KW-1185">Reference proteome</keyword>
<protein>
    <recommendedName>
        <fullName evidence="4">Outer membrane protein beta-barrel domain-containing protein</fullName>
    </recommendedName>
</protein>
<evidence type="ECO:0000313" key="2">
    <source>
        <dbReference type="EMBL" id="SMD35396.1"/>
    </source>
</evidence>
<dbReference type="Proteomes" id="UP000192472">
    <property type="component" value="Unassembled WGS sequence"/>
</dbReference>
<reference evidence="2 3" key="1">
    <citation type="submission" date="2017-04" db="EMBL/GenBank/DDBJ databases">
        <authorList>
            <person name="Afonso C.L."/>
            <person name="Miller P.J."/>
            <person name="Scott M.A."/>
            <person name="Spackman E."/>
            <person name="Goraichik I."/>
            <person name="Dimitrov K.M."/>
            <person name="Suarez D.L."/>
            <person name="Swayne D.E."/>
        </authorList>
    </citation>
    <scope>NUCLEOTIDE SEQUENCE [LARGE SCALE GENOMIC DNA]</scope>
    <source>
        <strain evidence="2 3">DSM 26133</strain>
    </source>
</reference>
<dbReference type="EMBL" id="FWYF01000002">
    <property type="protein sequence ID" value="SMD35396.1"/>
    <property type="molecule type" value="Genomic_DNA"/>
</dbReference>
<name>A0A1W2GGK1_REIFA</name>
<dbReference type="STRING" id="692418.SAMN04488029_2496"/>
<dbReference type="OrthoDB" id="1523667at2"/>
<dbReference type="RefSeq" id="WP_084373137.1">
    <property type="nucleotide sequence ID" value="NZ_FWYF01000002.1"/>
</dbReference>
<feature type="chain" id="PRO_5013117159" description="Outer membrane protein beta-barrel domain-containing protein" evidence="1">
    <location>
        <begin position="21"/>
        <end position="245"/>
    </location>
</feature>
<gene>
    <name evidence="2" type="ORF">SAMN04488029_2496</name>
</gene>
<dbReference type="AlphaFoldDB" id="A0A1W2GGK1"/>
<accession>A0A1W2GGK1</accession>
<evidence type="ECO:0000313" key="3">
    <source>
        <dbReference type="Proteomes" id="UP000192472"/>
    </source>
</evidence>
<evidence type="ECO:0000256" key="1">
    <source>
        <dbReference type="SAM" id="SignalP"/>
    </source>
</evidence>